<comment type="function">
    <text evidence="5">Guanine nucleotide-binding proteins (G proteins) are involved as a modulator or transducer in various transmembrane signaling systems. The beta and gamma chains are required for the GTPase activity, for replacement of GDP by GTP, and for G protein-effector interaction.</text>
</comment>
<keyword evidence="8" id="KW-1185">Reference proteome</keyword>
<dbReference type="Pfam" id="PF00631">
    <property type="entry name" value="G-gamma"/>
    <property type="match status" value="1"/>
</dbReference>
<evidence type="ECO:0000256" key="3">
    <source>
        <dbReference type="ARBA" id="ARBA00023136"/>
    </source>
</evidence>
<evidence type="ECO:0000259" key="6">
    <source>
        <dbReference type="PROSITE" id="PS50058"/>
    </source>
</evidence>
<dbReference type="AlphaFoldDB" id="A0A8S9WTA7"/>
<comment type="caution">
    <text evidence="7">The sequence shown here is derived from an EMBL/GenBank/DDBJ whole genome shotgun (WGS) entry which is preliminary data.</text>
</comment>
<dbReference type="GO" id="GO:0005834">
    <property type="term" value="C:heterotrimeric G-protein complex"/>
    <property type="evidence" value="ECO:0007669"/>
    <property type="project" value="InterPro"/>
</dbReference>
<dbReference type="SMART" id="SM01224">
    <property type="entry name" value="G_gamma"/>
    <property type="match status" value="1"/>
</dbReference>
<accession>A0A8S9WTA7</accession>
<dbReference type="InterPro" id="IPR039227">
    <property type="entry name" value="GNG13"/>
</dbReference>
<keyword evidence="3 5" id="KW-0472">Membrane</keyword>
<keyword evidence="5" id="KW-0449">Lipoprotein</keyword>
<sequence>MLMNTVNLLNVYREFNPTRRNTSFKSESNWHEHSLQIATLLEIASANSHEHSLQIATLLAIASANSHNHSLQIATLLAIASSNSHEHSLQIATLLAIVSVNSHEHSLQIATLLAIASANSLEITCNCSQWEHLLFTNLTRAVFCLFHAYHIPSLRPKSLAVFKPAARRCPGMDPSVLAAMDKDALKKQIENMKYQASMERWPLSKSIAAMREYVEENEKNDPLIHAPDKKNNPWAEKGKCIIM</sequence>
<evidence type="ECO:0000256" key="2">
    <source>
        <dbReference type="ARBA" id="ARBA00022475"/>
    </source>
</evidence>
<name>A0A8S9WTA7_APOLU</name>
<dbReference type="PANTHER" id="PTHR15936:SF2">
    <property type="entry name" value="GUANINE NUCLEOTIDE-BINDING PROTEIN G(I)_G(S)_G(O) SUBUNIT GAMMA-13"/>
    <property type="match status" value="1"/>
</dbReference>
<organism evidence="7 8">
    <name type="scientific">Apolygus lucorum</name>
    <name type="common">Small green plant bug</name>
    <name type="synonym">Lygocoris lucorum</name>
    <dbReference type="NCBI Taxonomy" id="248454"/>
    <lineage>
        <taxon>Eukaryota</taxon>
        <taxon>Metazoa</taxon>
        <taxon>Ecdysozoa</taxon>
        <taxon>Arthropoda</taxon>
        <taxon>Hexapoda</taxon>
        <taxon>Insecta</taxon>
        <taxon>Pterygota</taxon>
        <taxon>Neoptera</taxon>
        <taxon>Paraneoptera</taxon>
        <taxon>Hemiptera</taxon>
        <taxon>Heteroptera</taxon>
        <taxon>Panheteroptera</taxon>
        <taxon>Cimicomorpha</taxon>
        <taxon>Miridae</taxon>
        <taxon>Mirini</taxon>
        <taxon>Apolygus</taxon>
    </lineage>
</organism>
<evidence type="ECO:0000256" key="4">
    <source>
        <dbReference type="ARBA" id="ARBA00023224"/>
    </source>
</evidence>
<evidence type="ECO:0000256" key="5">
    <source>
        <dbReference type="RuleBase" id="RU004973"/>
    </source>
</evidence>
<dbReference type="Gene3D" id="4.10.260.10">
    <property type="entry name" value="Transducin (heterotrimeric G protein), gamma chain"/>
    <property type="match status" value="1"/>
</dbReference>
<dbReference type="CDD" id="cd00068">
    <property type="entry name" value="GGL"/>
    <property type="match status" value="1"/>
</dbReference>
<dbReference type="SUPFAM" id="SSF48670">
    <property type="entry name" value="Transducin (heterotrimeric G protein), gamma chain"/>
    <property type="match status" value="1"/>
</dbReference>
<feature type="domain" description="G protein gamma" evidence="6">
    <location>
        <begin position="185"/>
        <end position="243"/>
    </location>
</feature>
<dbReference type="InterPro" id="IPR015898">
    <property type="entry name" value="G-protein_gamma-like_dom"/>
</dbReference>
<dbReference type="PRINTS" id="PR00321">
    <property type="entry name" value="GPROTEING"/>
</dbReference>
<dbReference type="SMART" id="SM00224">
    <property type="entry name" value="GGL"/>
    <property type="match status" value="1"/>
</dbReference>
<keyword evidence="4 5" id="KW-0807">Transducer</keyword>
<evidence type="ECO:0000313" key="7">
    <source>
        <dbReference type="EMBL" id="KAF6199046.1"/>
    </source>
</evidence>
<comment type="subcellular location">
    <subcellularLocation>
        <location evidence="5">Cell membrane</location>
        <topology evidence="5">Lipid-anchor</topology>
        <orientation evidence="5">Cytoplasmic side</orientation>
    </subcellularLocation>
</comment>
<gene>
    <name evidence="7" type="ORF">GE061_007071</name>
</gene>
<protein>
    <recommendedName>
        <fullName evidence="5">Guanine nucleotide-binding protein subunit gamma</fullName>
    </recommendedName>
</protein>
<dbReference type="InterPro" id="IPR001770">
    <property type="entry name" value="G-protein_gamma"/>
</dbReference>
<keyword evidence="2 5" id="KW-1003">Cell membrane</keyword>
<evidence type="ECO:0000313" key="8">
    <source>
        <dbReference type="Proteomes" id="UP000466442"/>
    </source>
</evidence>
<reference evidence="7" key="1">
    <citation type="journal article" date="2021" name="Mol. Ecol. Resour.">
        <title>Apolygus lucorum genome provides insights into omnivorousness and mesophyll feeding.</title>
        <authorList>
            <person name="Liu Y."/>
            <person name="Liu H."/>
            <person name="Wang H."/>
            <person name="Huang T."/>
            <person name="Liu B."/>
            <person name="Yang B."/>
            <person name="Yin L."/>
            <person name="Li B."/>
            <person name="Zhang Y."/>
            <person name="Zhang S."/>
            <person name="Jiang F."/>
            <person name="Zhang X."/>
            <person name="Ren Y."/>
            <person name="Wang B."/>
            <person name="Wang S."/>
            <person name="Lu Y."/>
            <person name="Wu K."/>
            <person name="Fan W."/>
            <person name="Wang G."/>
        </authorList>
    </citation>
    <scope>NUCLEOTIDE SEQUENCE</scope>
    <source>
        <strain evidence="7">12Hb</strain>
    </source>
</reference>
<evidence type="ECO:0000256" key="1">
    <source>
        <dbReference type="ARBA" id="ARBA00007431"/>
    </source>
</evidence>
<dbReference type="PROSITE" id="PS50058">
    <property type="entry name" value="G_PROTEIN_GAMMA"/>
    <property type="match status" value="1"/>
</dbReference>
<comment type="subunit">
    <text evidence="5">G proteins are composed of 3 units; alpha, beta and gamma.</text>
</comment>
<dbReference type="OrthoDB" id="9922095at2759"/>
<dbReference type="InterPro" id="IPR036284">
    <property type="entry name" value="GGL_sf"/>
</dbReference>
<dbReference type="Proteomes" id="UP000466442">
    <property type="component" value="Unassembled WGS sequence"/>
</dbReference>
<comment type="similarity">
    <text evidence="1 5">Belongs to the G protein gamma family.</text>
</comment>
<proteinExistence type="inferred from homology"/>
<dbReference type="PANTHER" id="PTHR15936">
    <property type="entry name" value="GUANINE NUCLEOTIDE-BINDING PROTEIN G I /G S /G O GAMMA-13 SUBUNIT"/>
    <property type="match status" value="1"/>
</dbReference>
<dbReference type="GO" id="GO:0050909">
    <property type="term" value="P:sensory perception of taste"/>
    <property type="evidence" value="ECO:0007669"/>
    <property type="project" value="InterPro"/>
</dbReference>
<dbReference type="GO" id="GO:0031681">
    <property type="term" value="F:G-protein beta-subunit binding"/>
    <property type="evidence" value="ECO:0007669"/>
    <property type="project" value="InterPro"/>
</dbReference>
<dbReference type="GO" id="GO:0007200">
    <property type="term" value="P:phospholipase C-activating G protein-coupled receptor signaling pathway"/>
    <property type="evidence" value="ECO:0007669"/>
    <property type="project" value="InterPro"/>
</dbReference>
<dbReference type="EMBL" id="WIXP02000015">
    <property type="protein sequence ID" value="KAF6199046.1"/>
    <property type="molecule type" value="Genomic_DNA"/>
</dbReference>